<comment type="caution">
    <text evidence="1">The sequence shown here is derived from an EMBL/GenBank/DDBJ whole genome shotgun (WGS) entry which is preliminary data.</text>
</comment>
<dbReference type="PATRIC" id="fig|104102.7.peg.3628"/>
<protein>
    <submittedName>
        <fullName evidence="1">Uncharacterized protein</fullName>
    </submittedName>
</protein>
<gene>
    <name evidence="1" type="ORF">AtDm6_3683</name>
</gene>
<evidence type="ECO:0000313" key="1">
    <source>
        <dbReference type="EMBL" id="KGB20676.1"/>
    </source>
</evidence>
<dbReference type="EMBL" id="JOKM01000123">
    <property type="protein sequence ID" value="KGB20676.1"/>
    <property type="molecule type" value="Genomic_DNA"/>
</dbReference>
<dbReference type="AlphaFoldDB" id="A0A094ZDC6"/>
<keyword evidence="2" id="KW-1185">Reference proteome</keyword>
<name>A0A094ZDC6_9PROT</name>
<evidence type="ECO:0000313" key="2">
    <source>
        <dbReference type="Proteomes" id="UP000029448"/>
    </source>
</evidence>
<organism evidence="1 2">
    <name type="scientific">Acetobacter tropicalis</name>
    <dbReference type="NCBI Taxonomy" id="104102"/>
    <lineage>
        <taxon>Bacteria</taxon>
        <taxon>Pseudomonadati</taxon>
        <taxon>Pseudomonadota</taxon>
        <taxon>Alphaproteobacteria</taxon>
        <taxon>Acetobacterales</taxon>
        <taxon>Acetobacteraceae</taxon>
        <taxon>Acetobacter</taxon>
    </lineage>
</organism>
<proteinExistence type="predicted"/>
<dbReference type="Proteomes" id="UP000029448">
    <property type="component" value="Unassembled WGS sequence"/>
</dbReference>
<reference evidence="1 2" key="1">
    <citation type="submission" date="2014-06" db="EMBL/GenBank/DDBJ databases">
        <title>Functional and comparative genomic analyses of the Drosophila gut microbiota identify candidate symbiosis factors.</title>
        <authorList>
            <person name="Newell P.D."/>
            <person name="Chaston J.M."/>
            <person name="Douglas A.E."/>
        </authorList>
    </citation>
    <scope>NUCLEOTIDE SEQUENCE [LARGE SCALE GENOMIC DNA]</scope>
    <source>
        <strain evidence="1 2">DmCS_006</strain>
    </source>
</reference>
<accession>A0A094ZDC6</accession>
<sequence length="37" mass="3976">MRSLRPCKAEAHLSPSIFPEKLFENSAGKNGSETVSG</sequence>